<protein>
    <submittedName>
        <fullName evidence="2">EboA domain-containing protein</fullName>
    </submittedName>
</protein>
<feature type="region of interest" description="Disordered" evidence="1">
    <location>
        <begin position="185"/>
        <end position="205"/>
    </location>
</feature>
<evidence type="ECO:0000256" key="1">
    <source>
        <dbReference type="SAM" id="MobiDB-lite"/>
    </source>
</evidence>
<name>A0ABP8YB59_9MICO</name>
<proteinExistence type="predicted"/>
<accession>A0ABP8YB59</accession>
<reference evidence="3" key="1">
    <citation type="journal article" date="2019" name="Int. J. Syst. Evol. Microbiol.">
        <title>The Global Catalogue of Microorganisms (GCM) 10K type strain sequencing project: providing services to taxonomists for standard genome sequencing and annotation.</title>
        <authorList>
            <consortium name="The Broad Institute Genomics Platform"/>
            <consortium name="The Broad Institute Genome Sequencing Center for Infectious Disease"/>
            <person name="Wu L."/>
            <person name="Ma J."/>
        </authorList>
    </citation>
    <scope>NUCLEOTIDE SEQUENCE [LARGE SCALE GENOMIC DNA]</scope>
    <source>
        <strain evidence="3">JCM 18063</strain>
    </source>
</reference>
<feature type="compositionally biased region" description="Basic and acidic residues" evidence="1">
    <location>
        <begin position="185"/>
        <end position="198"/>
    </location>
</feature>
<evidence type="ECO:0000313" key="3">
    <source>
        <dbReference type="Proteomes" id="UP001500956"/>
    </source>
</evidence>
<gene>
    <name evidence="2" type="ORF">GCM10023216_10180</name>
</gene>
<keyword evidence="3" id="KW-1185">Reference proteome</keyword>
<comment type="caution">
    <text evidence="2">The sequence shown here is derived from an EMBL/GenBank/DDBJ whole genome shotgun (WGS) entry which is preliminary data.</text>
</comment>
<sequence length="205" mass="21607">MTPDPAPTATRARLASGAEARLEELITEVRRDPGRLSRAVARAARVVGRGPNPDGHRVEDVARARLVAAAAEATGPAGASAVVEDAYRTGDADERRAVLLALPDLDLAAAALPLVEDALRTNDARLVAAAMGPYAAAHLQAEAWRHGVLKCLFVGIPLTAVADLEHRRDAELDRMVAAYAAEREAAGREVPPDARALLDRTPSNP</sequence>
<organism evidence="2 3">
    <name type="scientific">Isoptericola chiayiensis</name>
    <dbReference type="NCBI Taxonomy" id="579446"/>
    <lineage>
        <taxon>Bacteria</taxon>
        <taxon>Bacillati</taxon>
        <taxon>Actinomycetota</taxon>
        <taxon>Actinomycetes</taxon>
        <taxon>Micrococcales</taxon>
        <taxon>Promicromonosporaceae</taxon>
        <taxon>Isoptericola</taxon>
    </lineage>
</organism>
<dbReference type="RefSeq" id="WP_172150817.1">
    <property type="nucleotide sequence ID" value="NZ_BAABID010000006.1"/>
</dbReference>
<dbReference type="EMBL" id="BAABID010000006">
    <property type="protein sequence ID" value="GAA4722814.1"/>
    <property type="molecule type" value="Genomic_DNA"/>
</dbReference>
<evidence type="ECO:0000313" key="2">
    <source>
        <dbReference type="EMBL" id="GAA4722814.1"/>
    </source>
</evidence>
<dbReference type="InterPro" id="IPR047715">
    <property type="entry name" value="EboA_dom"/>
</dbReference>
<dbReference type="Proteomes" id="UP001500956">
    <property type="component" value="Unassembled WGS sequence"/>
</dbReference>
<dbReference type="NCBIfam" id="NF035938">
    <property type="entry name" value="EboA_domain"/>
    <property type="match status" value="1"/>
</dbReference>